<evidence type="ECO:0000313" key="2">
    <source>
        <dbReference type="EMBL" id="EMZ33982.1"/>
    </source>
</evidence>
<dbReference type="HOGENOM" id="CLU_037740_0_0_9"/>
<dbReference type="AlphaFoldDB" id="N2AXM6"/>
<name>N2AXM6_9FIRM</name>
<dbReference type="InterPro" id="IPR055259">
    <property type="entry name" value="YkvP/CgeB_Glyco_trans-like"/>
</dbReference>
<comment type="caution">
    <text evidence="2">The sequence shown here is derived from an EMBL/GenBank/DDBJ whole genome shotgun (WGS) entry which is preliminary data.</text>
</comment>
<sequence>MNTDSYIIIVHNKTHLQTRQLNFLDILLDETLINGTIYIPKACLKKVSTMNKRLPAKQTYEFLLRLAQLYPVRLTDAAPDVLDSYMILSSEQSFSNTDGIKTDCYITALYKKILLQHNLFDSVINSILDLAKKSDCYAQTVTFLENMLQNKASYEYFFQGSQPFLIYTGDTVCYNILSVFASCLGAALEQKGYLVEYFDLSKESHTAAARYIGQSFQAVIGIQSYMFSARLTDRSLLHDKINGPKYNFVFDHINSFRQHLEDTPKNLTILAPDLHYVQFGKKYYQVNTRFLPPGGIVKPIDNLNRIYDIVFIGSFVDNTDYITAQIKQLSRPMRFLLNHYWMYMRRHPELPAEELLRLTLNEKNKTLSDIEFKDLLYRFHHFTLYMAYRYRCKILKTIIEHGIKIDVFGKSWQSCLLRNHPNFIWHNIDLTTEESLIVWQQSKIALNTMTWHKNAITERIINSMLQKAVVLTERNPYLEQQFSEGLDILYYDLAKTEKLPQLLNSYLTSPDQLSAIGENGYQKAMQTHTWESRADELLHIVREDASSMYL</sequence>
<accession>N2AXM6</accession>
<dbReference type="Pfam" id="PF13524">
    <property type="entry name" value="Glyco_trans_1_2"/>
    <property type="match status" value="1"/>
</dbReference>
<keyword evidence="3" id="KW-1185">Reference proteome</keyword>
<feature type="domain" description="Spore protein YkvP/CgeB glycosyl transferase-like" evidence="1">
    <location>
        <begin position="392"/>
        <end position="538"/>
    </location>
</feature>
<gene>
    <name evidence="2" type="ORF">C823_01263</name>
</gene>
<protein>
    <recommendedName>
        <fullName evidence="1">Spore protein YkvP/CgeB glycosyl transferase-like domain-containing protein</fullName>
    </recommendedName>
</protein>
<evidence type="ECO:0000259" key="1">
    <source>
        <dbReference type="Pfam" id="PF13524"/>
    </source>
</evidence>
<evidence type="ECO:0000313" key="3">
    <source>
        <dbReference type="Proteomes" id="UP000012589"/>
    </source>
</evidence>
<dbReference type="OrthoDB" id="5756516at2"/>
<proteinExistence type="predicted"/>
<reference evidence="2 3" key="1">
    <citation type="journal article" date="2014" name="Genome Announc.">
        <title>Draft genome sequences of the altered schaedler flora, a defined bacterial community from gnotobiotic mice.</title>
        <authorList>
            <person name="Wannemuehler M.J."/>
            <person name="Overstreet A.M."/>
            <person name="Ward D.V."/>
            <person name="Phillips G.J."/>
        </authorList>
    </citation>
    <scope>NUCLEOTIDE SEQUENCE [LARGE SCALE GENOMIC DNA]</scope>
    <source>
        <strain evidence="2 3">ASF492</strain>
    </source>
</reference>
<dbReference type="eggNOG" id="COG4641">
    <property type="taxonomic scope" value="Bacteria"/>
</dbReference>
<dbReference type="STRING" id="1235802.C823_01263"/>
<dbReference type="PATRIC" id="fig|1235802.3.peg.1351"/>
<organism evidence="2 3">
    <name type="scientific">Eubacterium plexicaudatum ASF492</name>
    <dbReference type="NCBI Taxonomy" id="1235802"/>
    <lineage>
        <taxon>Bacteria</taxon>
        <taxon>Bacillati</taxon>
        <taxon>Bacillota</taxon>
        <taxon>Clostridia</taxon>
        <taxon>Eubacteriales</taxon>
        <taxon>Eubacteriaceae</taxon>
        <taxon>Eubacterium</taxon>
    </lineage>
</organism>
<dbReference type="Proteomes" id="UP000012589">
    <property type="component" value="Unassembled WGS sequence"/>
</dbReference>
<dbReference type="EMBL" id="AQFT01000038">
    <property type="protein sequence ID" value="EMZ33982.1"/>
    <property type="molecule type" value="Genomic_DNA"/>
</dbReference>